<protein>
    <recommendedName>
        <fullName evidence="2 6">Glucose-6-phosphate isomerase</fullName>
        <ecNumber evidence="2 6">5.3.1.9</ecNumber>
    </recommendedName>
</protein>
<comment type="catalytic activity">
    <reaction evidence="6">
        <text>alpha-D-glucose 6-phosphate = beta-D-fructose 6-phosphate</text>
        <dbReference type="Rhea" id="RHEA:11816"/>
        <dbReference type="ChEBI" id="CHEBI:57634"/>
        <dbReference type="ChEBI" id="CHEBI:58225"/>
        <dbReference type="EC" id="5.3.1.9"/>
    </reaction>
</comment>
<keyword evidence="4 6" id="KW-0324">Glycolysis</keyword>
<dbReference type="EMBL" id="PGOL01001331">
    <property type="protein sequence ID" value="PKI59043.1"/>
    <property type="molecule type" value="Genomic_DNA"/>
</dbReference>
<comment type="subcellular location">
    <subcellularLocation>
        <location evidence="1">Cytoplasm</location>
    </subcellularLocation>
</comment>
<dbReference type="GO" id="GO:0004347">
    <property type="term" value="F:glucose-6-phosphate isomerase activity"/>
    <property type="evidence" value="ECO:0007669"/>
    <property type="project" value="UniProtKB-EC"/>
</dbReference>
<dbReference type="CDD" id="cd05016">
    <property type="entry name" value="SIS_PGI_2"/>
    <property type="match status" value="1"/>
</dbReference>
<dbReference type="InterPro" id="IPR001672">
    <property type="entry name" value="G6P_Isomerase"/>
</dbReference>
<dbReference type="UniPathway" id="UPA00109">
    <property type="reaction ID" value="UER00181"/>
</dbReference>
<comment type="caution">
    <text evidence="7">The sequence shown here is derived from an EMBL/GenBank/DDBJ whole genome shotgun (WGS) entry which is preliminary data.</text>
</comment>
<evidence type="ECO:0000256" key="2">
    <source>
        <dbReference type="ARBA" id="ARBA00011952"/>
    </source>
</evidence>
<reference evidence="7 8" key="1">
    <citation type="submission" date="2017-11" db="EMBL/GenBank/DDBJ databases">
        <title>De-novo sequencing of pomegranate (Punica granatum L.) genome.</title>
        <authorList>
            <person name="Akparov Z."/>
            <person name="Amiraslanov A."/>
            <person name="Hajiyeva S."/>
            <person name="Abbasov M."/>
            <person name="Kaur K."/>
            <person name="Hamwieh A."/>
            <person name="Solovyev V."/>
            <person name="Salamov A."/>
            <person name="Braich B."/>
            <person name="Kosarev P."/>
            <person name="Mahmoud A."/>
            <person name="Hajiyev E."/>
            <person name="Babayeva S."/>
            <person name="Izzatullayeva V."/>
            <person name="Mammadov A."/>
            <person name="Mammadov A."/>
            <person name="Sharifova S."/>
            <person name="Ojaghi J."/>
            <person name="Eynullazada K."/>
            <person name="Bayramov B."/>
            <person name="Abdulazimova A."/>
            <person name="Shahmuradov I."/>
        </authorList>
    </citation>
    <scope>NUCLEOTIDE SEQUENCE [LARGE SCALE GENOMIC DNA]</scope>
    <source>
        <strain evidence="8">cv. AG2017</strain>
        <tissue evidence="7">Leaf</tissue>
    </source>
</reference>
<organism evidence="7 8">
    <name type="scientific">Punica granatum</name>
    <name type="common">Pomegranate</name>
    <dbReference type="NCBI Taxonomy" id="22663"/>
    <lineage>
        <taxon>Eukaryota</taxon>
        <taxon>Viridiplantae</taxon>
        <taxon>Streptophyta</taxon>
        <taxon>Embryophyta</taxon>
        <taxon>Tracheophyta</taxon>
        <taxon>Spermatophyta</taxon>
        <taxon>Magnoliopsida</taxon>
        <taxon>eudicotyledons</taxon>
        <taxon>Gunneridae</taxon>
        <taxon>Pentapetalae</taxon>
        <taxon>rosids</taxon>
        <taxon>malvids</taxon>
        <taxon>Myrtales</taxon>
        <taxon>Lythraceae</taxon>
        <taxon>Punica</taxon>
    </lineage>
</organism>
<dbReference type="Proteomes" id="UP000233551">
    <property type="component" value="Unassembled WGS sequence"/>
</dbReference>
<dbReference type="GO" id="GO:0097367">
    <property type="term" value="F:carbohydrate derivative binding"/>
    <property type="evidence" value="ECO:0007669"/>
    <property type="project" value="InterPro"/>
</dbReference>
<dbReference type="FunFam" id="3.40.50.10490:FF:000021">
    <property type="entry name" value="Glucose-6-phosphate isomerase"/>
    <property type="match status" value="1"/>
</dbReference>
<accession>A0A2I0JT43</accession>
<dbReference type="GO" id="GO:0005829">
    <property type="term" value="C:cytosol"/>
    <property type="evidence" value="ECO:0007669"/>
    <property type="project" value="TreeGrafter"/>
</dbReference>
<keyword evidence="3 6" id="KW-0312">Gluconeogenesis</keyword>
<comment type="similarity">
    <text evidence="6">Belongs to the GPI family.</text>
</comment>
<dbReference type="InterPro" id="IPR046348">
    <property type="entry name" value="SIS_dom_sf"/>
</dbReference>
<evidence type="ECO:0000256" key="5">
    <source>
        <dbReference type="ARBA" id="ARBA00023235"/>
    </source>
</evidence>
<dbReference type="Gene3D" id="3.40.50.10490">
    <property type="entry name" value="Glucose-6-phosphate isomerase like protein, domain 1"/>
    <property type="match status" value="1"/>
</dbReference>
<dbReference type="STRING" id="22663.A0A2I0JT43"/>
<dbReference type="PANTHER" id="PTHR11469">
    <property type="entry name" value="GLUCOSE-6-PHOSPHATE ISOMERASE"/>
    <property type="match status" value="1"/>
</dbReference>
<dbReference type="PROSITE" id="PS51463">
    <property type="entry name" value="P_GLUCOSE_ISOMERASE_3"/>
    <property type="match status" value="1"/>
</dbReference>
<keyword evidence="5 6" id="KW-0413">Isomerase</keyword>
<comment type="pathway">
    <text evidence="6">Carbohydrate degradation; glycolysis; D-glyceraldehyde 3-phosphate and glycerone phosphate from D-glucose: step 2/4.</text>
</comment>
<dbReference type="GO" id="GO:0006096">
    <property type="term" value="P:glycolytic process"/>
    <property type="evidence" value="ECO:0007669"/>
    <property type="project" value="UniProtKB-UniPathway"/>
</dbReference>
<dbReference type="SUPFAM" id="SSF53697">
    <property type="entry name" value="SIS domain"/>
    <property type="match status" value="1"/>
</dbReference>
<dbReference type="PRINTS" id="PR00662">
    <property type="entry name" value="G6PISOMERASE"/>
</dbReference>
<sequence length="244" mass="27037">MVILPYKDSLLLFSRYLQQLVMESLGKEFDLDGNKVNQGLTVYGNKGSTDQHAYIQQLREGVHNFFVTFIEVLRDRPPGHDWELEPGVTCGDYLFGMLQGTRSALYANNRESITVTVQEVTPRSVGALIALYERAVGIYASLVNINAYHQPGVEAGKKAAAEVLALQKRVLAVLNEASCKEPVEPLTLEEVAERCHAPEDIEMIHKIIAHMAANDRALMAEGICGSPRSVKVYLGECNIDELYA</sequence>
<dbReference type="PANTHER" id="PTHR11469:SF1">
    <property type="entry name" value="GLUCOSE-6-PHOSPHATE ISOMERASE"/>
    <property type="match status" value="1"/>
</dbReference>
<evidence type="ECO:0000256" key="4">
    <source>
        <dbReference type="ARBA" id="ARBA00023152"/>
    </source>
</evidence>
<dbReference type="PROSITE" id="PS00174">
    <property type="entry name" value="P_GLUCOSE_ISOMERASE_2"/>
    <property type="match status" value="1"/>
</dbReference>
<dbReference type="GO" id="GO:0051156">
    <property type="term" value="P:glucose 6-phosphate metabolic process"/>
    <property type="evidence" value="ECO:0007669"/>
    <property type="project" value="TreeGrafter"/>
</dbReference>
<evidence type="ECO:0000256" key="3">
    <source>
        <dbReference type="ARBA" id="ARBA00022432"/>
    </source>
</evidence>
<dbReference type="Pfam" id="PF00342">
    <property type="entry name" value="PGI"/>
    <property type="match status" value="2"/>
</dbReference>
<evidence type="ECO:0000313" key="8">
    <source>
        <dbReference type="Proteomes" id="UP000233551"/>
    </source>
</evidence>
<keyword evidence="8" id="KW-1185">Reference proteome</keyword>
<dbReference type="InterPro" id="IPR018189">
    <property type="entry name" value="Phosphoglucose_isomerase_CS"/>
</dbReference>
<dbReference type="GO" id="GO:0048029">
    <property type="term" value="F:monosaccharide binding"/>
    <property type="evidence" value="ECO:0007669"/>
    <property type="project" value="TreeGrafter"/>
</dbReference>
<dbReference type="GO" id="GO:0006094">
    <property type="term" value="P:gluconeogenesis"/>
    <property type="evidence" value="ECO:0007669"/>
    <property type="project" value="UniProtKB-KW"/>
</dbReference>
<evidence type="ECO:0000313" key="7">
    <source>
        <dbReference type="EMBL" id="PKI59043.1"/>
    </source>
</evidence>
<proteinExistence type="inferred from homology"/>
<name>A0A2I0JT43_PUNGR</name>
<evidence type="ECO:0000256" key="1">
    <source>
        <dbReference type="ARBA" id="ARBA00004496"/>
    </source>
</evidence>
<gene>
    <name evidence="7" type="ORF">CRG98_020611</name>
</gene>
<dbReference type="AlphaFoldDB" id="A0A2I0JT43"/>
<evidence type="ECO:0000256" key="6">
    <source>
        <dbReference type="RuleBase" id="RU000612"/>
    </source>
</evidence>
<dbReference type="EC" id="5.3.1.9" evidence="2 6"/>
<dbReference type="InterPro" id="IPR035482">
    <property type="entry name" value="SIS_PGI_2"/>
</dbReference>